<comment type="caution">
    <text evidence="2">The sequence shown here is derived from an EMBL/GenBank/DDBJ whole genome shotgun (WGS) entry which is preliminary data.</text>
</comment>
<organism evidence="2 3">
    <name type="scientific">Brassica napus</name>
    <name type="common">Rape</name>
    <dbReference type="NCBI Taxonomy" id="3708"/>
    <lineage>
        <taxon>Eukaryota</taxon>
        <taxon>Viridiplantae</taxon>
        <taxon>Streptophyta</taxon>
        <taxon>Embryophyta</taxon>
        <taxon>Tracheophyta</taxon>
        <taxon>Spermatophyta</taxon>
        <taxon>Magnoliopsida</taxon>
        <taxon>eudicotyledons</taxon>
        <taxon>Gunneridae</taxon>
        <taxon>Pentapetalae</taxon>
        <taxon>rosids</taxon>
        <taxon>malvids</taxon>
        <taxon>Brassicales</taxon>
        <taxon>Brassicaceae</taxon>
        <taxon>Brassiceae</taxon>
        <taxon>Brassica</taxon>
    </lineage>
</organism>
<dbReference type="Proteomes" id="UP000824890">
    <property type="component" value="Unassembled WGS sequence"/>
</dbReference>
<evidence type="ECO:0000313" key="3">
    <source>
        <dbReference type="Proteomes" id="UP000824890"/>
    </source>
</evidence>
<sequence>MAQPSSILEGESLPPIGTLYSATKEAVTESLLRFGSVAANITVLESSPLVVDPKADFSATPGSILLEETEERLMESDCTKDTPSSQFVTSLGSWANPLIFKPPVTPPEPSTPKGYDPMIVGNQLAALWSSLNDEILNKKPKSKFPSRSLQLPIDKLPPPELKTDGTLRFSWAARLSPQSRNLFRAATPTYRLDGMPEVSIPSKVQEDNQIALQTLANTLSPLVDVLSAPISAHIMETSPSNIINKEIQKTSNVAPLTTLSQASEFESPSRFTVLDDADEANNEPSRSLSLTRGGRETKPPIKYQGLEWKTVQRRGKHGRRGRGSTR</sequence>
<feature type="region of interest" description="Disordered" evidence="1">
    <location>
        <begin position="277"/>
        <end position="326"/>
    </location>
</feature>
<feature type="compositionally biased region" description="Basic residues" evidence="1">
    <location>
        <begin position="311"/>
        <end position="326"/>
    </location>
</feature>
<protein>
    <submittedName>
        <fullName evidence="2">Uncharacterized protein</fullName>
    </submittedName>
</protein>
<evidence type="ECO:0000256" key="1">
    <source>
        <dbReference type="SAM" id="MobiDB-lite"/>
    </source>
</evidence>
<name>A0ABQ7YD61_BRANA</name>
<dbReference type="EMBL" id="JAGKQM010000018">
    <property type="protein sequence ID" value="KAH0865151.1"/>
    <property type="molecule type" value="Genomic_DNA"/>
</dbReference>
<evidence type="ECO:0000313" key="2">
    <source>
        <dbReference type="EMBL" id="KAH0865151.1"/>
    </source>
</evidence>
<keyword evidence="3" id="KW-1185">Reference proteome</keyword>
<reference evidence="2 3" key="1">
    <citation type="submission" date="2021-05" db="EMBL/GenBank/DDBJ databases">
        <title>Genome Assembly of Synthetic Allotetraploid Brassica napus Reveals Homoeologous Exchanges between Subgenomes.</title>
        <authorList>
            <person name="Davis J.T."/>
        </authorList>
    </citation>
    <scope>NUCLEOTIDE SEQUENCE [LARGE SCALE GENOMIC DNA]</scope>
    <source>
        <strain evidence="3">cv. Da-Ae</strain>
        <tissue evidence="2">Seedling</tissue>
    </source>
</reference>
<accession>A0ABQ7YD61</accession>
<proteinExistence type="predicted"/>
<gene>
    <name evidence="2" type="ORF">HID58_082362</name>
</gene>